<keyword evidence="3 6" id="KW-0812">Transmembrane</keyword>
<comment type="subcellular location">
    <subcellularLocation>
        <location evidence="1">Cell membrane</location>
        <topology evidence="1">Multi-pass membrane protein</topology>
    </subcellularLocation>
</comment>
<dbReference type="Proteomes" id="UP000634455">
    <property type="component" value="Unassembled WGS sequence"/>
</dbReference>
<dbReference type="InterPro" id="IPR001123">
    <property type="entry name" value="LeuE-type"/>
</dbReference>
<organism evidence="7 8">
    <name type="scientific">Paramylibacter ulvae</name>
    <dbReference type="NCBI Taxonomy" id="1651968"/>
    <lineage>
        <taxon>Bacteria</taxon>
        <taxon>Pseudomonadati</taxon>
        <taxon>Pseudomonadota</taxon>
        <taxon>Alphaproteobacteria</taxon>
        <taxon>Rhodobacterales</taxon>
        <taxon>Paracoccaceae</taxon>
        <taxon>Paramylibacter</taxon>
    </lineage>
</organism>
<evidence type="ECO:0000256" key="2">
    <source>
        <dbReference type="ARBA" id="ARBA00022475"/>
    </source>
</evidence>
<feature type="transmembrane region" description="Helical" evidence="6">
    <location>
        <begin position="189"/>
        <end position="206"/>
    </location>
</feature>
<evidence type="ECO:0000313" key="7">
    <source>
        <dbReference type="EMBL" id="GHA53028.1"/>
    </source>
</evidence>
<gene>
    <name evidence="7" type="ORF">GCM10008927_18510</name>
</gene>
<dbReference type="EMBL" id="BMZF01000004">
    <property type="protein sequence ID" value="GHA53028.1"/>
    <property type="molecule type" value="Genomic_DNA"/>
</dbReference>
<keyword evidence="4 6" id="KW-1133">Transmembrane helix</keyword>
<feature type="transmembrane region" description="Helical" evidence="6">
    <location>
        <begin position="75"/>
        <end position="92"/>
    </location>
</feature>
<dbReference type="RefSeq" id="WP_189640427.1">
    <property type="nucleotide sequence ID" value="NZ_BMZF01000004.1"/>
</dbReference>
<evidence type="ECO:0000256" key="4">
    <source>
        <dbReference type="ARBA" id="ARBA00022989"/>
    </source>
</evidence>
<keyword evidence="5 6" id="KW-0472">Membrane</keyword>
<dbReference type="PANTHER" id="PTHR30086">
    <property type="entry name" value="ARGININE EXPORTER PROTEIN ARGO"/>
    <property type="match status" value="1"/>
</dbReference>
<keyword evidence="8" id="KW-1185">Reference proteome</keyword>
<evidence type="ECO:0000256" key="6">
    <source>
        <dbReference type="SAM" id="Phobius"/>
    </source>
</evidence>
<feature type="transmembrane region" description="Helical" evidence="6">
    <location>
        <begin position="112"/>
        <end position="135"/>
    </location>
</feature>
<evidence type="ECO:0000313" key="8">
    <source>
        <dbReference type="Proteomes" id="UP000634455"/>
    </source>
</evidence>
<proteinExistence type="predicted"/>
<protein>
    <submittedName>
        <fullName evidence="7">Amino acid transporter</fullName>
    </submittedName>
</protein>
<evidence type="ECO:0000256" key="3">
    <source>
        <dbReference type="ARBA" id="ARBA00022692"/>
    </source>
</evidence>
<name>A0ABQ3D0Y3_9RHOB</name>
<sequence>MPDLSTISFFLLACLALNATPGPDMLLIATRSAAQGRLAGLATYLGIATGAYVHAAALALGLSQLFIAVPMAYDIVRFMGAGYLLFLAYQAFRHTPNADPQSKPAKRHSTWAMYRQGMLTNVLNPKVALFFLALFPQFLDIERGAVGLQILILATILNLSGLIVNGVVIFIAASARTALSHNQRIRQRAQYFTGIVFTALAARLVFDTKG</sequence>
<feature type="transmembrane region" description="Helical" evidence="6">
    <location>
        <begin position="147"/>
        <end position="173"/>
    </location>
</feature>
<evidence type="ECO:0000256" key="1">
    <source>
        <dbReference type="ARBA" id="ARBA00004651"/>
    </source>
</evidence>
<dbReference type="PANTHER" id="PTHR30086:SF20">
    <property type="entry name" value="ARGININE EXPORTER PROTEIN ARGO-RELATED"/>
    <property type="match status" value="1"/>
</dbReference>
<accession>A0ABQ3D0Y3</accession>
<keyword evidence="2" id="KW-1003">Cell membrane</keyword>
<dbReference type="Pfam" id="PF01810">
    <property type="entry name" value="LysE"/>
    <property type="match status" value="1"/>
</dbReference>
<evidence type="ECO:0000256" key="5">
    <source>
        <dbReference type="ARBA" id="ARBA00023136"/>
    </source>
</evidence>
<reference evidence="8" key="1">
    <citation type="journal article" date="2019" name="Int. J. Syst. Evol. Microbiol.">
        <title>The Global Catalogue of Microorganisms (GCM) 10K type strain sequencing project: providing services to taxonomists for standard genome sequencing and annotation.</title>
        <authorList>
            <consortium name="The Broad Institute Genomics Platform"/>
            <consortium name="The Broad Institute Genome Sequencing Center for Infectious Disease"/>
            <person name="Wu L."/>
            <person name="Ma J."/>
        </authorList>
    </citation>
    <scope>NUCLEOTIDE SEQUENCE [LARGE SCALE GENOMIC DNA]</scope>
    <source>
        <strain evidence="8">KCTC 32465</strain>
    </source>
</reference>
<dbReference type="PIRSF" id="PIRSF006324">
    <property type="entry name" value="LeuE"/>
    <property type="match status" value="1"/>
</dbReference>
<comment type="caution">
    <text evidence="7">The sequence shown here is derived from an EMBL/GenBank/DDBJ whole genome shotgun (WGS) entry which is preliminary data.</text>
</comment>
<feature type="transmembrane region" description="Helical" evidence="6">
    <location>
        <begin position="43"/>
        <end position="63"/>
    </location>
</feature>